<evidence type="ECO:0000313" key="6">
    <source>
        <dbReference type="Proteomes" id="UP001596074"/>
    </source>
</evidence>
<accession>A0ABW0ZRE0</accession>
<dbReference type="EMBL" id="JBHSON010000007">
    <property type="protein sequence ID" value="MFC5745322.1"/>
    <property type="molecule type" value="Genomic_DNA"/>
</dbReference>
<evidence type="ECO:0000259" key="4">
    <source>
        <dbReference type="Pfam" id="PF00171"/>
    </source>
</evidence>
<proteinExistence type="inferred from homology"/>
<organism evidence="5 6">
    <name type="scientific">Actinomadura rugatobispora</name>
    <dbReference type="NCBI Taxonomy" id="1994"/>
    <lineage>
        <taxon>Bacteria</taxon>
        <taxon>Bacillati</taxon>
        <taxon>Actinomycetota</taxon>
        <taxon>Actinomycetes</taxon>
        <taxon>Streptosporangiales</taxon>
        <taxon>Thermomonosporaceae</taxon>
        <taxon>Actinomadura</taxon>
    </lineage>
</organism>
<dbReference type="InterPro" id="IPR016162">
    <property type="entry name" value="Ald_DH_N"/>
</dbReference>
<evidence type="ECO:0000256" key="1">
    <source>
        <dbReference type="ARBA" id="ARBA00023002"/>
    </source>
</evidence>
<dbReference type="RefSeq" id="WP_378280945.1">
    <property type="nucleotide sequence ID" value="NZ_JBHSON010000007.1"/>
</dbReference>
<gene>
    <name evidence="5" type="ORF">ACFPZN_06860</name>
</gene>
<dbReference type="Pfam" id="PF00171">
    <property type="entry name" value="Aldedh"/>
    <property type="match status" value="1"/>
</dbReference>
<dbReference type="Proteomes" id="UP001596074">
    <property type="component" value="Unassembled WGS sequence"/>
</dbReference>
<dbReference type="Gene3D" id="3.40.605.10">
    <property type="entry name" value="Aldehyde Dehydrogenase, Chain A, domain 1"/>
    <property type="match status" value="1"/>
</dbReference>
<dbReference type="SUPFAM" id="SSF53720">
    <property type="entry name" value="ALDH-like"/>
    <property type="match status" value="1"/>
</dbReference>
<dbReference type="InterPro" id="IPR016163">
    <property type="entry name" value="Ald_DH_C"/>
</dbReference>
<dbReference type="InterPro" id="IPR015590">
    <property type="entry name" value="Aldehyde_DH_dom"/>
</dbReference>
<feature type="active site" evidence="2">
    <location>
        <position position="249"/>
    </location>
</feature>
<dbReference type="InterPro" id="IPR029510">
    <property type="entry name" value="Ald_DH_CS_GLU"/>
</dbReference>
<comment type="similarity">
    <text evidence="3">Belongs to the aldehyde dehydrogenase family.</text>
</comment>
<evidence type="ECO:0000256" key="2">
    <source>
        <dbReference type="PROSITE-ProRule" id="PRU10007"/>
    </source>
</evidence>
<evidence type="ECO:0000256" key="3">
    <source>
        <dbReference type="RuleBase" id="RU003345"/>
    </source>
</evidence>
<dbReference type="PANTHER" id="PTHR11699">
    <property type="entry name" value="ALDEHYDE DEHYDROGENASE-RELATED"/>
    <property type="match status" value="1"/>
</dbReference>
<dbReference type="PROSITE" id="PS00687">
    <property type="entry name" value="ALDEHYDE_DEHYDR_GLU"/>
    <property type="match status" value="1"/>
</dbReference>
<name>A0ABW0ZRE0_9ACTN</name>
<comment type="caution">
    <text evidence="5">The sequence shown here is derived from an EMBL/GenBank/DDBJ whole genome shotgun (WGS) entry which is preliminary data.</text>
</comment>
<feature type="domain" description="Aldehyde dehydrogenase" evidence="4">
    <location>
        <begin position="12"/>
        <end position="471"/>
    </location>
</feature>
<reference evidence="6" key="1">
    <citation type="journal article" date="2019" name="Int. J. Syst. Evol. Microbiol.">
        <title>The Global Catalogue of Microorganisms (GCM) 10K type strain sequencing project: providing services to taxonomists for standard genome sequencing and annotation.</title>
        <authorList>
            <consortium name="The Broad Institute Genomics Platform"/>
            <consortium name="The Broad Institute Genome Sequencing Center for Infectious Disease"/>
            <person name="Wu L."/>
            <person name="Ma J."/>
        </authorList>
    </citation>
    <scope>NUCLEOTIDE SEQUENCE [LARGE SCALE GENOMIC DNA]</scope>
    <source>
        <strain evidence="6">KCTC 42087</strain>
    </source>
</reference>
<keyword evidence="6" id="KW-1185">Reference proteome</keyword>
<dbReference type="InterPro" id="IPR016161">
    <property type="entry name" value="Ald_DH/histidinol_DH"/>
</dbReference>
<keyword evidence="1 3" id="KW-0560">Oxidoreductase</keyword>
<evidence type="ECO:0000313" key="5">
    <source>
        <dbReference type="EMBL" id="MFC5745322.1"/>
    </source>
</evidence>
<dbReference type="Gene3D" id="3.40.309.10">
    <property type="entry name" value="Aldehyde Dehydrogenase, Chain A, domain 2"/>
    <property type="match status" value="1"/>
</dbReference>
<protein>
    <submittedName>
        <fullName evidence="5">Aldehyde dehydrogenase family protein</fullName>
    </submittedName>
</protein>
<sequence length="480" mass="51519">MDVYLMYIDGEWVPARSGRTFESVDPWSQEAFARIPEGDETDVDRAVAAARSAVVESDWAASAYPRAATLRRFADLLDRDVERLARLESRDNGKVIREERGMYGSISGYFRYAASVAETYVDTVPAGRDPRVLAMTRRMPYGVVGIQSPWNTPGVIMAQSASSALAAGNTIVVKPSEVAPVSTLALAELAHEAGFPPGTFNVVTGMGAVVGARLCSHPDVAKLAFTGSPAGGRIVARHAADRLVPVVMELGGKSANVVFADADVEKAALAVAQGFTAAAGQSCMCGGRAIIEDSIHDRVLERVLEYVDGLVIGDPSDEATDMGPTATVGQLERIRSYVAAGREDGARLVYGGEQLDHPQLIRPAIFTEVSRSMRVFQEEVFGPVLAISRFKSERDAVELANDTAYGLSLAVWTKNLDRAHRVSNKLSAGTVWVNQYRRGDPAYAMGGIAESGYGRVSGIEGYEEMTYTKSVQILLEDGDG</sequence>